<dbReference type="InterPro" id="IPR008710">
    <property type="entry name" value="Nicastrin"/>
</dbReference>
<gene>
    <name evidence="13" type="primary">CSON012673</name>
</gene>
<comment type="similarity">
    <text evidence="2">Belongs to the nicastrin family.</text>
</comment>
<dbReference type="EMBL" id="UFQS01000609">
    <property type="protein sequence ID" value="SSX05329.1"/>
    <property type="molecule type" value="Genomic_DNA"/>
</dbReference>
<protein>
    <recommendedName>
        <fullName evidence="3">Nicastrin</fullName>
    </recommendedName>
</protein>
<evidence type="ECO:0000256" key="3">
    <source>
        <dbReference type="ARBA" id="ARBA00015303"/>
    </source>
</evidence>
<evidence type="ECO:0000256" key="5">
    <source>
        <dbReference type="ARBA" id="ARBA00022729"/>
    </source>
</evidence>
<name>A0A336KLF8_CULSO</name>
<feature type="domain" description="Nicastrin small lobe" evidence="12">
    <location>
        <begin position="30"/>
        <end position="186"/>
    </location>
</feature>
<reference evidence="13" key="1">
    <citation type="submission" date="2018-04" db="EMBL/GenBank/DDBJ databases">
        <authorList>
            <person name="Go L.Y."/>
            <person name="Mitchell J.A."/>
        </authorList>
    </citation>
    <scope>NUCLEOTIDE SEQUENCE</scope>
    <source>
        <tissue evidence="13">Whole organism</tissue>
    </source>
</reference>
<dbReference type="GO" id="GO:0016485">
    <property type="term" value="P:protein processing"/>
    <property type="evidence" value="ECO:0007669"/>
    <property type="project" value="InterPro"/>
</dbReference>
<dbReference type="Gene3D" id="3.40.630.10">
    <property type="entry name" value="Zn peptidases"/>
    <property type="match status" value="1"/>
</dbReference>
<organism evidence="13">
    <name type="scientific">Culicoides sonorensis</name>
    <name type="common">Biting midge</name>
    <dbReference type="NCBI Taxonomy" id="179676"/>
    <lineage>
        <taxon>Eukaryota</taxon>
        <taxon>Metazoa</taxon>
        <taxon>Ecdysozoa</taxon>
        <taxon>Arthropoda</taxon>
        <taxon>Hexapoda</taxon>
        <taxon>Insecta</taxon>
        <taxon>Pterygota</taxon>
        <taxon>Neoptera</taxon>
        <taxon>Endopterygota</taxon>
        <taxon>Diptera</taxon>
        <taxon>Nematocera</taxon>
        <taxon>Chironomoidea</taxon>
        <taxon>Ceratopogonidae</taxon>
        <taxon>Ceratopogoninae</taxon>
        <taxon>Culicoides</taxon>
        <taxon>Monoculicoides</taxon>
    </lineage>
</organism>
<feature type="chain" id="PRO_5033342693" description="Nicastrin" evidence="11">
    <location>
        <begin position="19"/>
        <end position="669"/>
    </location>
</feature>
<feature type="signal peptide" evidence="11">
    <location>
        <begin position="1"/>
        <end position="18"/>
    </location>
</feature>
<dbReference type="OMA" id="ECVYPGV"/>
<evidence type="ECO:0000256" key="1">
    <source>
        <dbReference type="ARBA" id="ARBA00004479"/>
    </source>
</evidence>
<dbReference type="Pfam" id="PF05450">
    <property type="entry name" value="Nicastrin"/>
    <property type="match status" value="1"/>
</dbReference>
<comment type="subcellular location">
    <subcellularLocation>
        <location evidence="1">Membrane</location>
        <topology evidence="1">Single-pass type I membrane protein</topology>
    </subcellularLocation>
</comment>
<reference evidence="14" key="2">
    <citation type="submission" date="2018-07" db="EMBL/GenBank/DDBJ databases">
        <authorList>
            <person name="Quirk P.G."/>
            <person name="Krulwich T.A."/>
        </authorList>
    </citation>
    <scope>NUCLEOTIDE SEQUENCE</scope>
</reference>
<keyword evidence="8 10" id="KW-0472">Membrane</keyword>
<accession>A0A336KLF8</accession>
<dbReference type="PANTHER" id="PTHR21092">
    <property type="entry name" value="NICASTRIN"/>
    <property type="match status" value="1"/>
</dbReference>
<evidence type="ECO:0000313" key="14">
    <source>
        <dbReference type="EMBL" id="SSX25690.1"/>
    </source>
</evidence>
<dbReference type="InterPro" id="IPR041084">
    <property type="entry name" value="Ncstrn_small"/>
</dbReference>
<dbReference type="SUPFAM" id="SSF53187">
    <property type="entry name" value="Zn-dependent exopeptidases"/>
    <property type="match status" value="1"/>
</dbReference>
<keyword evidence="5 11" id="KW-0732">Signal</keyword>
<evidence type="ECO:0000256" key="6">
    <source>
        <dbReference type="ARBA" id="ARBA00022976"/>
    </source>
</evidence>
<evidence type="ECO:0000256" key="9">
    <source>
        <dbReference type="ARBA" id="ARBA00023180"/>
    </source>
</evidence>
<dbReference type="PANTHER" id="PTHR21092:SF0">
    <property type="entry name" value="NICASTRIN"/>
    <property type="match status" value="1"/>
</dbReference>
<keyword evidence="9" id="KW-0325">Glycoprotein</keyword>
<dbReference type="EMBL" id="UFQT01000609">
    <property type="protein sequence ID" value="SSX25690.1"/>
    <property type="molecule type" value="Genomic_DNA"/>
</dbReference>
<keyword evidence="7 10" id="KW-1133">Transmembrane helix</keyword>
<evidence type="ECO:0000256" key="11">
    <source>
        <dbReference type="SAM" id="SignalP"/>
    </source>
</evidence>
<evidence type="ECO:0000256" key="7">
    <source>
        <dbReference type="ARBA" id="ARBA00022989"/>
    </source>
</evidence>
<proteinExistence type="inferred from homology"/>
<evidence type="ECO:0000256" key="2">
    <source>
        <dbReference type="ARBA" id="ARBA00007717"/>
    </source>
</evidence>
<dbReference type="GO" id="GO:0005886">
    <property type="term" value="C:plasma membrane"/>
    <property type="evidence" value="ECO:0007669"/>
    <property type="project" value="UniProtKB-ARBA"/>
</dbReference>
<dbReference type="AlphaFoldDB" id="A0A336KLF8"/>
<dbReference type="Pfam" id="PF18266">
    <property type="entry name" value="Ncstrn_small"/>
    <property type="match status" value="1"/>
</dbReference>
<dbReference type="GO" id="GO:0007220">
    <property type="term" value="P:Notch receptor processing"/>
    <property type="evidence" value="ECO:0007669"/>
    <property type="project" value="TreeGrafter"/>
</dbReference>
<evidence type="ECO:0000313" key="13">
    <source>
        <dbReference type="EMBL" id="SSX05329.1"/>
    </source>
</evidence>
<feature type="transmembrane region" description="Helical" evidence="10">
    <location>
        <begin position="626"/>
        <end position="646"/>
    </location>
</feature>
<dbReference type="GO" id="GO:0007219">
    <property type="term" value="P:Notch signaling pathway"/>
    <property type="evidence" value="ECO:0007669"/>
    <property type="project" value="UniProtKB-KW"/>
</dbReference>
<dbReference type="VEuPathDB" id="VectorBase:CSON012673"/>
<keyword evidence="4 10" id="KW-0812">Transmembrane</keyword>
<evidence type="ECO:0000256" key="4">
    <source>
        <dbReference type="ARBA" id="ARBA00022692"/>
    </source>
</evidence>
<evidence type="ECO:0000256" key="8">
    <source>
        <dbReference type="ARBA" id="ARBA00023136"/>
    </source>
</evidence>
<sequence length="669" mass="76245">MHFHLCIIIGLVNFVVLGNSLRTKDKIYTKFGGSSGVLHLLRSDADLKFLLEKPPSPPYIPVIVPRMFTRENILKLKDLGTSVINGIILINDRTSLDTFSHESRCPNQYGGLLLKQTCDVDDPQNSWNPFGTDLMNVDFDFPIFYVFQDGEIKKLVNCTEKFNNFDMENQHYRSLCSVEINSLMSAAGSTATCMRRSDLVRNLVPTKYCDPLKGYNVYGTLFEREQVDDDDHASDPSEKFILVTTRTDTSSLFDGFYRGAMSSLVPFATLMGVAQYLNAVLPKRIDRNNSNVLFVFFNGESFDYIGSQRFVFDMQRNVFPANKTHQRQINMENIELMIDIGTLDDLRTLNVYHPSEFSAADKFRETINAYNSAHRFGITAIDKFQANLPPFSAQSFLRVNESFPAMILTGEPKNRFYQSIYDDAQNLNFTYMNRSSELDFMELENITLPGQDNVQYKIRNMSTLIGMVLYDFITGEELPSEFVNMGVNVDFVDEFLHCFLVTSNCTLFRMLSDDTNLPEYPPIRYIGVNTGNEAFLWTREITGFVLGKKVEKSEDECKYLPYRWYSGVNGSGECKLTTHNYTEAISPAFLIPEYDWTSNNYSTWTESTWSEISARMYLRPSTSHEAFSFATGFIVMLISFVLVFLINSRSDVLFADSTSTTPIAPPASC</sequence>
<evidence type="ECO:0000256" key="10">
    <source>
        <dbReference type="SAM" id="Phobius"/>
    </source>
</evidence>
<evidence type="ECO:0000259" key="12">
    <source>
        <dbReference type="Pfam" id="PF18266"/>
    </source>
</evidence>
<keyword evidence="6" id="KW-0914">Notch signaling pathway</keyword>